<name>A0ABY3RL21_9BRAD</name>
<sequence length="223" mass="25448">MKIPKQCCAYCGEEAATYDHVVSRALYPGSKAKSRFQRIKVPACTRCNASWVDDEPHFRNVLMVAGDPNAAVRELWEGKVWRSFHHADGLRRVRDLARKIEPVETAGGPRHIIYPGRDERVLRIVRKVVRGLCYHHGLLSPLSDDQVFADIHRFAMSPAFLEEMTAAHAEDDILEYRYAVIETEDIHSAWLLTFYGRTPFLGLAFRSPVACRRARVEAQREAS</sequence>
<evidence type="ECO:0000313" key="1">
    <source>
        <dbReference type="EMBL" id="UFZ08076.1"/>
    </source>
</evidence>
<organism evidence="1 2">
    <name type="scientific">Bradyrhizobium ontarionense</name>
    <dbReference type="NCBI Taxonomy" id="2898149"/>
    <lineage>
        <taxon>Bacteria</taxon>
        <taxon>Pseudomonadati</taxon>
        <taxon>Pseudomonadota</taxon>
        <taxon>Alphaproteobacteria</taxon>
        <taxon>Hyphomicrobiales</taxon>
        <taxon>Nitrobacteraceae</taxon>
        <taxon>Bradyrhizobium</taxon>
    </lineage>
</organism>
<dbReference type="Proteomes" id="UP001431010">
    <property type="component" value="Chromosome"/>
</dbReference>
<dbReference type="EMBL" id="CP088156">
    <property type="protein sequence ID" value="UFZ08076.1"/>
    <property type="molecule type" value="Genomic_DNA"/>
</dbReference>
<evidence type="ECO:0008006" key="3">
    <source>
        <dbReference type="Google" id="ProtNLM"/>
    </source>
</evidence>
<dbReference type="RefSeq" id="WP_231327525.1">
    <property type="nucleotide sequence ID" value="NZ_CP088156.1"/>
</dbReference>
<reference evidence="1" key="1">
    <citation type="journal article" date="2024" name="Antonie Van Leeuwenhoek">
        <title>Bradyrhizobium ontarionense sp. nov., a novel bacterial symbiont isolated from Aeschynomene indica (Indian jointvetch), harbours photosynthesis, nitrogen fixation and nitrous oxide (N2O) reductase genes.</title>
        <authorList>
            <person name="Bromfield E.S.P."/>
            <person name="Cloutier S."/>
        </authorList>
    </citation>
    <scope>NUCLEOTIDE SEQUENCE</scope>
    <source>
        <strain evidence="1">A19</strain>
    </source>
</reference>
<evidence type="ECO:0000313" key="2">
    <source>
        <dbReference type="Proteomes" id="UP001431010"/>
    </source>
</evidence>
<gene>
    <name evidence="1" type="ORF">LQG66_18065</name>
</gene>
<keyword evidence="2" id="KW-1185">Reference proteome</keyword>
<proteinExistence type="predicted"/>
<protein>
    <recommendedName>
        <fullName evidence="3">HNH endonuclease 5 domain-containing protein</fullName>
    </recommendedName>
</protein>
<accession>A0ABY3RL21</accession>